<evidence type="ECO:0000256" key="1">
    <source>
        <dbReference type="SAM" id="Coils"/>
    </source>
</evidence>
<gene>
    <name evidence="2" type="ORF">KFL_000830280</name>
</gene>
<dbReference type="EMBL" id="DF237032">
    <property type="protein sequence ID" value="GAQ81546.1"/>
    <property type="molecule type" value="Genomic_DNA"/>
</dbReference>
<dbReference type="Proteomes" id="UP000054558">
    <property type="component" value="Unassembled WGS sequence"/>
</dbReference>
<feature type="coiled-coil region" evidence="1">
    <location>
        <begin position="130"/>
        <end position="171"/>
    </location>
</feature>
<protein>
    <submittedName>
        <fullName evidence="2">Uncharacterized protein</fullName>
    </submittedName>
</protein>
<evidence type="ECO:0000313" key="3">
    <source>
        <dbReference type="Proteomes" id="UP000054558"/>
    </source>
</evidence>
<keyword evidence="1" id="KW-0175">Coiled coil</keyword>
<organism evidence="2 3">
    <name type="scientific">Klebsormidium nitens</name>
    <name type="common">Green alga</name>
    <name type="synonym">Ulothrix nitens</name>
    <dbReference type="NCBI Taxonomy" id="105231"/>
    <lineage>
        <taxon>Eukaryota</taxon>
        <taxon>Viridiplantae</taxon>
        <taxon>Streptophyta</taxon>
        <taxon>Klebsormidiophyceae</taxon>
        <taxon>Klebsormidiales</taxon>
        <taxon>Klebsormidiaceae</taxon>
        <taxon>Klebsormidium</taxon>
    </lineage>
</organism>
<sequence length="203" mass="22423">MVLFSTWWFPGKEERQKDEVVFRLVEVELHAESVVNGKRLDDYQTIVPVLQKGGLPPDAAFLIALEYVGMLCCRAPDTKKPPAILTGVVAGLLEQASLVDLKHQSKLLAQAEEESEAAVPVISAHKAAVIGRLREQVLKLEARAVEAEAKVLELQETLRTAQAQLAEHELLPREKPKNRGLWGASKPFVPNEVPVVVQRVSLT</sequence>
<evidence type="ECO:0000313" key="2">
    <source>
        <dbReference type="EMBL" id="GAQ81546.1"/>
    </source>
</evidence>
<accession>A0A1Y1HYE6</accession>
<keyword evidence="3" id="KW-1185">Reference proteome</keyword>
<dbReference type="AlphaFoldDB" id="A0A1Y1HYE6"/>
<name>A0A1Y1HYE6_KLENI</name>
<reference evidence="2 3" key="1">
    <citation type="journal article" date="2014" name="Nat. Commun.">
        <title>Klebsormidium flaccidum genome reveals primary factors for plant terrestrial adaptation.</title>
        <authorList>
            <person name="Hori K."/>
            <person name="Maruyama F."/>
            <person name="Fujisawa T."/>
            <person name="Togashi T."/>
            <person name="Yamamoto N."/>
            <person name="Seo M."/>
            <person name="Sato S."/>
            <person name="Yamada T."/>
            <person name="Mori H."/>
            <person name="Tajima N."/>
            <person name="Moriyama T."/>
            <person name="Ikeuchi M."/>
            <person name="Watanabe M."/>
            <person name="Wada H."/>
            <person name="Kobayashi K."/>
            <person name="Saito M."/>
            <person name="Masuda T."/>
            <person name="Sasaki-Sekimoto Y."/>
            <person name="Mashiguchi K."/>
            <person name="Awai K."/>
            <person name="Shimojima M."/>
            <person name="Masuda S."/>
            <person name="Iwai M."/>
            <person name="Nobusawa T."/>
            <person name="Narise T."/>
            <person name="Kondo S."/>
            <person name="Saito H."/>
            <person name="Sato R."/>
            <person name="Murakawa M."/>
            <person name="Ihara Y."/>
            <person name="Oshima-Yamada Y."/>
            <person name="Ohtaka K."/>
            <person name="Satoh M."/>
            <person name="Sonobe K."/>
            <person name="Ishii M."/>
            <person name="Ohtani R."/>
            <person name="Kanamori-Sato M."/>
            <person name="Honoki R."/>
            <person name="Miyazaki D."/>
            <person name="Mochizuki H."/>
            <person name="Umetsu J."/>
            <person name="Higashi K."/>
            <person name="Shibata D."/>
            <person name="Kamiya Y."/>
            <person name="Sato N."/>
            <person name="Nakamura Y."/>
            <person name="Tabata S."/>
            <person name="Ida S."/>
            <person name="Kurokawa K."/>
            <person name="Ohta H."/>
        </authorList>
    </citation>
    <scope>NUCLEOTIDE SEQUENCE [LARGE SCALE GENOMIC DNA]</scope>
    <source>
        <strain evidence="2 3">NIES-2285</strain>
    </source>
</reference>
<proteinExistence type="predicted"/>